<gene>
    <name evidence="4" type="ORF">ACFPK2_15350</name>
</gene>
<organism evidence="4 5">
    <name type="scientific">Bosea minatitlanensis</name>
    <dbReference type="NCBI Taxonomy" id="128782"/>
    <lineage>
        <taxon>Bacteria</taxon>
        <taxon>Pseudomonadati</taxon>
        <taxon>Pseudomonadota</taxon>
        <taxon>Alphaproteobacteria</taxon>
        <taxon>Hyphomicrobiales</taxon>
        <taxon>Boseaceae</taxon>
        <taxon>Bosea</taxon>
    </lineage>
</organism>
<keyword evidence="1" id="KW-0547">Nucleotide-binding</keyword>
<protein>
    <submittedName>
        <fullName evidence="4">CpaE family protein</fullName>
    </submittedName>
</protein>
<proteinExistence type="predicted"/>
<evidence type="ECO:0000256" key="1">
    <source>
        <dbReference type="ARBA" id="ARBA00022741"/>
    </source>
</evidence>
<dbReference type="Gene3D" id="3.40.50.300">
    <property type="entry name" value="P-loop containing nucleotide triphosphate hydrolases"/>
    <property type="match status" value="1"/>
</dbReference>
<dbReference type="RefSeq" id="WP_158448440.1">
    <property type="nucleotide sequence ID" value="NZ_JAOAOS010000009.1"/>
</dbReference>
<comment type="caution">
    <text evidence="4">The sequence shown here is derived from an EMBL/GenBank/DDBJ whole genome shotgun (WGS) entry which is preliminary data.</text>
</comment>
<keyword evidence="2" id="KW-0067">ATP-binding</keyword>
<reference evidence="5" key="1">
    <citation type="journal article" date="2019" name="Int. J. Syst. Evol. Microbiol.">
        <title>The Global Catalogue of Microorganisms (GCM) 10K type strain sequencing project: providing services to taxonomists for standard genome sequencing and annotation.</title>
        <authorList>
            <consortium name="The Broad Institute Genomics Platform"/>
            <consortium name="The Broad Institute Genome Sequencing Center for Infectious Disease"/>
            <person name="Wu L."/>
            <person name="Ma J."/>
        </authorList>
    </citation>
    <scope>NUCLEOTIDE SEQUENCE [LARGE SCALE GENOMIC DNA]</scope>
    <source>
        <strain evidence="5">CGMCC 1.15643</strain>
    </source>
</reference>
<evidence type="ECO:0000259" key="3">
    <source>
        <dbReference type="Pfam" id="PF13614"/>
    </source>
</evidence>
<dbReference type="PANTHER" id="PTHR43384">
    <property type="entry name" value="SEPTUM SITE-DETERMINING PROTEIN MIND HOMOLOG, CHLOROPLASTIC-RELATED"/>
    <property type="match status" value="1"/>
</dbReference>
<keyword evidence="5" id="KW-1185">Reference proteome</keyword>
<feature type="domain" description="AAA" evidence="3">
    <location>
        <begin position="157"/>
        <end position="314"/>
    </location>
</feature>
<sequence length="422" mass="44809">MTLPEAGELQAAAAGGEEIIAPLPRVTLQAFCETPAVAAAMQAVVADRRMDKAHARIQMGGPVAAVEAFRASPTPNIIVLETVSAPATLIANLEALSESCDSGTKVVVIGHVNDVQLYRDLIRRGVSEYLIAPLETLDVLRTLSELYVSPEARHLGRIIAVTGAKGGVGASTIAHNTAWAIARNLDASTVIVDLDIAFGTAGLNFNQDPPQGIAEAIFAPERLDSALLDRLLSRCSDNLALLAAPAMLDRTIDLSETALEQLLDLLRASVPCIVLDVPHQWSAWVKRTLLGADELVIVAEPELASLRNAKNFIDLARAARPNDAGARLVLNQVGMPKRPEIPTAEFAKTLGTEVLSAIPFDAQLFGTAANNGQMIAEVQAGSKASEAFTQIASALTGRGEARRGKRRLLEPLVSKLKRRKAS</sequence>
<evidence type="ECO:0000313" key="5">
    <source>
        <dbReference type="Proteomes" id="UP001595976"/>
    </source>
</evidence>
<dbReference type="Proteomes" id="UP001595976">
    <property type="component" value="Unassembled WGS sequence"/>
</dbReference>
<dbReference type="Gene3D" id="3.40.50.2300">
    <property type="match status" value="1"/>
</dbReference>
<accession>A0ABW0F644</accession>
<dbReference type="Pfam" id="PF13614">
    <property type="entry name" value="AAA_31"/>
    <property type="match status" value="1"/>
</dbReference>
<dbReference type="InterPro" id="IPR050625">
    <property type="entry name" value="ParA/MinD_ATPase"/>
</dbReference>
<evidence type="ECO:0000313" key="4">
    <source>
        <dbReference type="EMBL" id="MFC5294363.1"/>
    </source>
</evidence>
<dbReference type="PANTHER" id="PTHR43384:SF6">
    <property type="entry name" value="SEPTUM SITE-DETERMINING PROTEIN MIND HOMOLOG, CHLOROPLASTIC"/>
    <property type="match status" value="1"/>
</dbReference>
<dbReference type="EMBL" id="JBHSLI010000006">
    <property type="protein sequence ID" value="MFC5294363.1"/>
    <property type="molecule type" value="Genomic_DNA"/>
</dbReference>
<dbReference type="InterPro" id="IPR027417">
    <property type="entry name" value="P-loop_NTPase"/>
</dbReference>
<dbReference type="InterPro" id="IPR025669">
    <property type="entry name" value="AAA_dom"/>
</dbReference>
<dbReference type="SUPFAM" id="SSF52540">
    <property type="entry name" value="P-loop containing nucleoside triphosphate hydrolases"/>
    <property type="match status" value="1"/>
</dbReference>
<name>A0ABW0F644_9HYPH</name>
<evidence type="ECO:0000256" key="2">
    <source>
        <dbReference type="ARBA" id="ARBA00022840"/>
    </source>
</evidence>